<proteinExistence type="predicted"/>
<name>A0A1I4L7E0_9HYPH</name>
<dbReference type="Proteomes" id="UP000198804">
    <property type="component" value="Unassembled WGS sequence"/>
</dbReference>
<reference evidence="2" key="1">
    <citation type="submission" date="2016-10" db="EMBL/GenBank/DDBJ databases">
        <authorList>
            <person name="Varghese N."/>
            <person name="Submissions S."/>
        </authorList>
    </citation>
    <scope>NUCLEOTIDE SEQUENCE [LARGE SCALE GENOMIC DNA]</scope>
    <source>
        <strain evidence="2">CGMCC 1.6474</strain>
    </source>
</reference>
<organism evidence="1 2">
    <name type="scientific">Methylorubrum salsuginis</name>
    <dbReference type="NCBI Taxonomy" id="414703"/>
    <lineage>
        <taxon>Bacteria</taxon>
        <taxon>Pseudomonadati</taxon>
        <taxon>Pseudomonadota</taxon>
        <taxon>Alphaproteobacteria</taxon>
        <taxon>Hyphomicrobiales</taxon>
        <taxon>Methylobacteriaceae</taxon>
        <taxon>Methylorubrum</taxon>
    </lineage>
</organism>
<dbReference type="RefSeq" id="WP_091951213.1">
    <property type="nucleotide sequence ID" value="NZ_FOSV01000028.1"/>
</dbReference>
<gene>
    <name evidence="1" type="ORF">SAMN04488125_1286</name>
</gene>
<dbReference type="AlphaFoldDB" id="A0A1I4L7E0"/>
<dbReference type="EMBL" id="FOSV01000028">
    <property type="protein sequence ID" value="SFL86831.1"/>
    <property type="molecule type" value="Genomic_DNA"/>
</dbReference>
<accession>A0A1I4L7E0</accession>
<evidence type="ECO:0000313" key="1">
    <source>
        <dbReference type="EMBL" id="SFL86831.1"/>
    </source>
</evidence>
<keyword evidence="2" id="KW-1185">Reference proteome</keyword>
<evidence type="ECO:0000313" key="2">
    <source>
        <dbReference type="Proteomes" id="UP000198804"/>
    </source>
</evidence>
<sequence length="70" mass="7808">MTKDTETAGELLIRIDERTAGMAKRTEVIEGKLDGVVYRRDIEPFMSRNEIVAADAALADRVTKLERALS</sequence>
<protein>
    <submittedName>
        <fullName evidence="1">Uncharacterized protein</fullName>
    </submittedName>
</protein>